<dbReference type="AlphaFoldDB" id="A0A255HCI5"/>
<dbReference type="EMBL" id="NMVQ01000001">
    <property type="protein sequence ID" value="OYO25152.1"/>
    <property type="molecule type" value="Genomic_DNA"/>
</dbReference>
<dbReference type="InterPro" id="IPR009057">
    <property type="entry name" value="Homeodomain-like_sf"/>
</dbReference>
<dbReference type="PANTHER" id="PTHR33744">
    <property type="entry name" value="CARBOHYDRATE DIACID REGULATOR"/>
    <property type="match status" value="1"/>
</dbReference>
<evidence type="ECO:0000259" key="2">
    <source>
        <dbReference type="Pfam" id="PF13556"/>
    </source>
</evidence>
<gene>
    <name evidence="4" type="ORF">CGZ93_01470</name>
</gene>
<reference evidence="4 5" key="1">
    <citation type="submission" date="2017-07" db="EMBL/GenBank/DDBJ databases">
        <title>Draft whole genome sequences of clinical Proprionibacteriaceae strains.</title>
        <authorList>
            <person name="Bernier A.-M."/>
            <person name="Bernard K."/>
            <person name="Domingo M.-C."/>
        </authorList>
    </citation>
    <scope>NUCLEOTIDE SEQUENCE [LARGE SCALE GENOMIC DNA]</scope>
    <source>
        <strain evidence="4 5">NML 130396</strain>
    </source>
</reference>
<organism evidence="4 5">
    <name type="scientific">Enemella dayhoffiae</name>
    <dbReference type="NCBI Taxonomy" id="2016507"/>
    <lineage>
        <taxon>Bacteria</taxon>
        <taxon>Bacillati</taxon>
        <taxon>Actinomycetota</taxon>
        <taxon>Actinomycetes</taxon>
        <taxon>Propionibacteriales</taxon>
        <taxon>Propionibacteriaceae</taxon>
        <taxon>Enemella</taxon>
    </lineage>
</organism>
<dbReference type="Gene3D" id="1.10.10.2840">
    <property type="entry name" value="PucR C-terminal helix-turn-helix domain"/>
    <property type="match status" value="1"/>
</dbReference>
<dbReference type="RefSeq" id="WP_094362360.1">
    <property type="nucleotide sequence ID" value="NZ_NMVQ01000001.1"/>
</dbReference>
<dbReference type="Pfam" id="PF17853">
    <property type="entry name" value="GGDEF_2"/>
    <property type="match status" value="1"/>
</dbReference>
<evidence type="ECO:0000313" key="5">
    <source>
        <dbReference type="Proteomes" id="UP000216311"/>
    </source>
</evidence>
<evidence type="ECO:0000259" key="3">
    <source>
        <dbReference type="Pfam" id="PF17853"/>
    </source>
</evidence>
<dbReference type="InterPro" id="IPR025736">
    <property type="entry name" value="PucR_C-HTH_dom"/>
</dbReference>
<dbReference type="InterPro" id="IPR042070">
    <property type="entry name" value="PucR_C-HTH_sf"/>
</dbReference>
<dbReference type="Proteomes" id="UP000216311">
    <property type="component" value="Unassembled WGS sequence"/>
</dbReference>
<dbReference type="SUPFAM" id="SSF46689">
    <property type="entry name" value="Homeodomain-like"/>
    <property type="match status" value="1"/>
</dbReference>
<dbReference type="InterPro" id="IPR041522">
    <property type="entry name" value="CdaR_GGDEF"/>
</dbReference>
<sequence length="385" mass="41835">MRRALDLHDLVQDLSEEVGRRLVVLDDRMQVLAYSIHETPDDRRRLSFVLAHTDAWQPLPPGADEEVADEPGLGRRVVWPLHDHRHRVGHLLLVLDPGEEAVPERVRARLTGAAPQLGVTLSLRTLYAARDRQRVQELLGALVGADATARAAAAPALVEEGLIGASEQYCAVALGVLPRVAEAPDQAALAVAGVLDFVAATSTASLAGAALDERTAVLVFPRPVVLPRLERLLQRPELSAVRAGIGPVVGSLEAAHESYARARRAWRVCCVDTDSGPVRAWDSLGLDRLLAMLPLDELTGTDLPSSVQELLKLGPDLVATVERYLSCGGDAQQTARELTIHRSTLYYRLDRVRDRLSVDLADGQVRRELHTGLRIARLAGLVPSD</sequence>
<name>A0A255HCI5_9ACTN</name>
<evidence type="ECO:0000256" key="1">
    <source>
        <dbReference type="ARBA" id="ARBA00006754"/>
    </source>
</evidence>
<dbReference type="Pfam" id="PF13556">
    <property type="entry name" value="HTH_30"/>
    <property type="match status" value="1"/>
</dbReference>
<comment type="similarity">
    <text evidence="1">Belongs to the CdaR family.</text>
</comment>
<dbReference type="PANTHER" id="PTHR33744:SF1">
    <property type="entry name" value="DNA-BINDING TRANSCRIPTIONAL ACTIVATOR ADER"/>
    <property type="match status" value="1"/>
</dbReference>
<dbReference type="OrthoDB" id="4534407at2"/>
<proteinExistence type="inferred from homology"/>
<feature type="domain" description="PucR C-terminal helix-turn-helix" evidence="2">
    <location>
        <begin position="317"/>
        <end position="375"/>
    </location>
</feature>
<comment type="caution">
    <text evidence="4">The sequence shown here is derived from an EMBL/GenBank/DDBJ whole genome shotgun (WGS) entry which is preliminary data.</text>
</comment>
<keyword evidence="5" id="KW-1185">Reference proteome</keyword>
<dbReference type="InterPro" id="IPR051448">
    <property type="entry name" value="CdaR-like_regulators"/>
</dbReference>
<feature type="domain" description="CdaR GGDEF-like" evidence="3">
    <location>
        <begin position="168"/>
        <end position="268"/>
    </location>
</feature>
<evidence type="ECO:0000313" key="4">
    <source>
        <dbReference type="EMBL" id="OYO25152.1"/>
    </source>
</evidence>
<accession>A0A255HCI5</accession>
<protein>
    <submittedName>
        <fullName evidence="4">PucR family transcriptional regulator</fullName>
    </submittedName>
</protein>